<accession>A0A507C2V1</accession>
<evidence type="ECO:0000256" key="1">
    <source>
        <dbReference type="SAM" id="MobiDB-lite"/>
    </source>
</evidence>
<dbReference type="AlphaFoldDB" id="A0A507C2V1"/>
<dbReference type="GeneID" id="42004682"/>
<protein>
    <submittedName>
        <fullName evidence="2">Uncharacterized protein</fullName>
    </submittedName>
</protein>
<evidence type="ECO:0000313" key="2">
    <source>
        <dbReference type="EMBL" id="TPX33761.1"/>
    </source>
</evidence>
<feature type="compositionally biased region" description="Basic and acidic residues" evidence="1">
    <location>
        <begin position="65"/>
        <end position="99"/>
    </location>
</feature>
<dbReference type="OrthoDB" id="2017405at2759"/>
<dbReference type="STRING" id="1806994.A0A507C2V1"/>
<evidence type="ECO:0000313" key="3">
    <source>
        <dbReference type="Proteomes" id="UP000319731"/>
    </source>
</evidence>
<sequence>MTSLTTTPDGTPEYTCSAWAAFDALQLCFTPLPQLRHYYRYGSWKDCAPPRKEFLFCIQMKSKTADEGQKLIGERHQEKERRKFEDRPSIGVWKLRESPPPDFPPPLSSIPHSLPS</sequence>
<comment type="caution">
    <text evidence="2">The sequence shown here is derived from an EMBL/GenBank/DDBJ whole genome shotgun (WGS) entry which is preliminary data.</text>
</comment>
<dbReference type="RefSeq" id="XP_031024678.1">
    <property type="nucleotide sequence ID" value="XM_031169385.1"/>
</dbReference>
<gene>
    <name evidence="2" type="ORF">SmJEL517_g03457</name>
</gene>
<dbReference type="Proteomes" id="UP000319731">
    <property type="component" value="Unassembled WGS sequence"/>
</dbReference>
<dbReference type="PANTHER" id="PTHR28052">
    <property type="entry name" value="UPF0545 PROTEIN C22ORF39"/>
    <property type="match status" value="1"/>
</dbReference>
<proteinExistence type="predicted"/>
<dbReference type="InterPro" id="IPR021475">
    <property type="entry name" value="Pants/Emi1-like"/>
</dbReference>
<dbReference type="PANTHER" id="PTHR28052:SF1">
    <property type="entry name" value="UPF0545 PROTEIN C22ORF39"/>
    <property type="match status" value="1"/>
</dbReference>
<organism evidence="2 3">
    <name type="scientific">Synchytrium microbalum</name>
    <dbReference type="NCBI Taxonomy" id="1806994"/>
    <lineage>
        <taxon>Eukaryota</taxon>
        <taxon>Fungi</taxon>
        <taxon>Fungi incertae sedis</taxon>
        <taxon>Chytridiomycota</taxon>
        <taxon>Chytridiomycota incertae sedis</taxon>
        <taxon>Chytridiomycetes</taxon>
        <taxon>Synchytriales</taxon>
        <taxon>Synchytriaceae</taxon>
        <taxon>Synchytrium</taxon>
    </lineage>
</organism>
<keyword evidence="3" id="KW-1185">Reference proteome</keyword>
<feature type="region of interest" description="Disordered" evidence="1">
    <location>
        <begin position="65"/>
        <end position="116"/>
    </location>
</feature>
<dbReference type="Pfam" id="PF11326">
    <property type="entry name" value="PANTS-like"/>
    <property type="match status" value="1"/>
</dbReference>
<reference evidence="2 3" key="1">
    <citation type="journal article" date="2019" name="Sci. Rep.">
        <title>Comparative genomics of chytrid fungi reveal insights into the obligate biotrophic and pathogenic lifestyle of Synchytrium endobioticum.</title>
        <authorList>
            <person name="van de Vossenberg B.T.L.H."/>
            <person name="Warris S."/>
            <person name="Nguyen H.D.T."/>
            <person name="van Gent-Pelzer M.P.E."/>
            <person name="Joly D.L."/>
            <person name="van de Geest H.C."/>
            <person name="Bonants P.J.M."/>
            <person name="Smith D.S."/>
            <person name="Levesque C.A."/>
            <person name="van der Lee T.A.J."/>
        </authorList>
    </citation>
    <scope>NUCLEOTIDE SEQUENCE [LARGE SCALE GENOMIC DNA]</scope>
    <source>
        <strain evidence="2 3">JEL517</strain>
    </source>
</reference>
<dbReference type="EMBL" id="QEAO01000018">
    <property type="protein sequence ID" value="TPX33761.1"/>
    <property type="molecule type" value="Genomic_DNA"/>
</dbReference>
<name>A0A507C2V1_9FUNG</name>